<comment type="similarity">
    <text evidence="2">Belongs to the MipA/OmpV family.</text>
</comment>
<gene>
    <name evidence="8" type="ORF">EB837_08275</name>
    <name evidence="7" type="ORF">V4836_19440</name>
</gene>
<protein>
    <submittedName>
        <fullName evidence="8">MipA/OmpV family protein</fullName>
    </submittedName>
</protein>
<evidence type="ECO:0000256" key="5">
    <source>
        <dbReference type="ARBA" id="ARBA00023237"/>
    </source>
</evidence>
<dbReference type="PANTHER" id="PTHR38776">
    <property type="entry name" value="MLTA-INTERACTING PROTEIN-RELATED"/>
    <property type="match status" value="1"/>
</dbReference>
<dbReference type="EMBL" id="RHFN01000006">
    <property type="protein sequence ID" value="ROU15837.1"/>
    <property type="molecule type" value="Genomic_DNA"/>
</dbReference>
<dbReference type="AlphaFoldDB" id="A0A3N2S818"/>
<dbReference type="GO" id="GO:0009279">
    <property type="term" value="C:cell outer membrane"/>
    <property type="evidence" value="ECO:0007669"/>
    <property type="project" value="UniProtKB-SubCell"/>
</dbReference>
<evidence type="ECO:0000256" key="3">
    <source>
        <dbReference type="ARBA" id="ARBA00022729"/>
    </source>
</evidence>
<evidence type="ECO:0000313" key="10">
    <source>
        <dbReference type="Proteomes" id="UP001331691"/>
    </source>
</evidence>
<proteinExistence type="inferred from homology"/>
<keyword evidence="3 6" id="KW-0732">Signal</keyword>
<comment type="caution">
    <text evidence="8">The sequence shown here is derived from an EMBL/GenBank/DDBJ whole genome shotgun (WGS) entry which is preliminary data.</text>
</comment>
<comment type="subcellular location">
    <subcellularLocation>
        <location evidence="1">Cell outer membrane</location>
    </subcellularLocation>
</comment>
<accession>A0A3N2S818</accession>
<reference evidence="8 9" key="1">
    <citation type="submission" date="2018-10" db="EMBL/GenBank/DDBJ databases">
        <title>Horizontal transference of carbapenem resistance between Klebsiella pneumoniae and Kluyvera ascorbata during abdominal infection: a case report.</title>
        <authorList>
            <person name="Raro O.H.F."/>
            <person name="Lima-Morales D."/>
            <person name="Barth A.L."/>
            <person name="Paim T.G.S."/>
            <person name="Mott M.P."/>
            <person name="Riche C.V.W."/>
            <person name="Teixeira U.F."/>
            <person name="Waechter F."/>
            <person name="Dias C.A.G."/>
        </authorList>
    </citation>
    <scope>NUCLEOTIDE SEQUENCE [LARGE SCALE GENOMIC DNA]</scope>
    <source>
        <strain evidence="8 9">OT2</strain>
    </source>
</reference>
<dbReference type="Pfam" id="PF06629">
    <property type="entry name" value="MipA"/>
    <property type="match status" value="1"/>
</dbReference>
<dbReference type="Proteomes" id="UP000268051">
    <property type="component" value="Unassembled WGS sequence"/>
</dbReference>
<sequence>MSIKRNAALLLILSFISGTSSAALSVGAGAVFNESIYRGYNENTHAVPIVNYEGDSFYIRQTTLGYAFFKNQRDEVSLTASWLPLTFDPSDNDDSAMKQLDKRNSTAMAGAAWYHHEKWGSLKVSAAADILDNSNGWVGELSYFRVLPVGRLAIIPALGVYYYDDSFNRYYYGVSRAESRRSGLAQWSPGSSWMPYVGLTMKYPLTNNLMLTANASYSVLPDEIKNSPMVDRDGSFTLLTGVTWRF</sequence>
<keyword evidence="4" id="KW-0472">Membrane</keyword>
<dbReference type="RefSeq" id="WP_123650914.1">
    <property type="nucleotide sequence ID" value="NZ_JAZKKV010000001.1"/>
</dbReference>
<dbReference type="PANTHER" id="PTHR38776:SF1">
    <property type="entry name" value="MLTA-INTERACTING PROTEIN-RELATED"/>
    <property type="match status" value="1"/>
</dbReference>
<feature type="signal peptide" evidence="6">
    <location>
        <begin position="1"/>
        <end position="22"/>
    </location>
</feature>
<evidence type="ECO:0000256" key="4">
    <source>
        <dbReference type="ARBA" id="ARBA00023136"/>
    </source>
</evidence>
<dbReference type="OrthoDB" id="5295915at2"/>
<evidence type="ECO:0000256" key="1">
    <source>
        <dbReference type="ARBA" id="ARBA00004442"/>
    </source>
</evidence>
<evidence type="ECO:0000256" key="2">
    <source>
        <dbReference type="ARBA" id="ARBA00005722"/>
    </source>
</evidence>
<keyword evidence="10" id="KW-1185">Reference proteome</keyword>
<evidence type="ECO:0000313" key="8">
    <source>
        <dbReference type="EMBL" id="ROU15837.1"/>
    </source>
</evidence>
<keyword evidence="5" id="KW-0998">Cell outer membrane</keyword>
<evidence type="ECO:0000313" key="7">
    <source>
        <dbReference type="EMBL" id="MEE9656265.1"/>
    </source>
</evidence>
<dbReference type="Proteomes" id="UP001331691">
    <property type="component" value="Unassembled WGS sequence"/>
</dbReference>
<dbReference type="EMBL" id="JAZKKV010000001">
    <property type="protein sequence ID" value="MEE9656265.1"/>
    <property type="molecule type" value="Genomic_DNA"/>
</dbReference>
<dbReference type="GO" id="GO:0009252">
    <property type="term" value="P:peptidoglycan biosynthetic process"/>
    <property type="evidence" value="ECO:0007669"/>
    <property type="project" value="TreeGrafter"/>
</dbReference>
<reference evidence="7 10" key="2">
    <citation type="submission" date="2023-10" db="EMBL/GenBank/DDBJ databases">
        <title>Wastewater isolates of ESBL- and carbapenemase-producing Gram-negative bacteria from New Zealand.</title>
        <authorList>
            <person name="Straub C."/>
            <person name="Weaver L."/>
            <person name="Cornelius A."/>
            <person name="Mcgill E."/>
            <person name="Dyet K."/>
            <person name="White L."/>
            <person name="Pattis I."/>
        </authorList>
    </citation>
    <scope>NUCLEOTIDE SEQUENCE [LARGE SCALE GENOMIC DNA]</scope>
    <source>
        <strain evidence="7 10">ESBL09</strain>
    </source>
</reference>
<organism evidence="8 9">
    <name type="scientific">Kluyvera ascorbata</name>
    <dbReference type="NCBI Taxonomy" id="51288"/>
    <lineage>
        <taxon>Bacteria</taxon>
        <taxon>Pseudomonadati</taxon>
        <taxon>Pseudomonadota</taxon>
        <taxon>Gammaproteobacteria</taxon>
        <taxon>Enterobacterales</taxon>
        <taxon>Enterobacteriaceae</taxon>
        <taxon>Kluyvera</taxon>
    </lineage>
</organism>
<dbReference type="InterPro" id="IPR010583">
    <property type="entry name" value="MipA"/>
</dbReference>
<evidence type="ECO:0000313" key="9">
    <source>
        <dbReference type="Proteomes" id="UP000268051"/>
    </source>
</evidence>
<evidence type="ECO:0000256" key="6">
    <source>
        <dbReference type="SAM" id="SignalP"/>
    </source>
</evidence>
<feature type="chain" id="PRO_5044596091" evidence="6">
    <location>
        <begin position="23"/>
        <end position="246"/>
    </location>
</feature>
<name>A0A3N2S818_9ENTR</name>